<dbReference type="InterPro" id="IPR044690">
    <property type="entry name" value="CAS_plant"/>
</dbReference>
<accession>A0AAW1PDY9</accession>
<reference evidence="3 4" key="1">
    <citation type="journal article" date="2024" name="Nat. Commun.">
        <title>Phylogenomics reveals the evolutionary origins of lichenization in chlorophyte algae.</title>
        <authorList>
            <person name="Puginier C."/>
            <person name="Libourel C."/>
            <person name="Otte J."/>
            <person name="Skaloud P."/>
            <person name="Haon M."/>
            <person name="Grisel S."/>
            <person name="Petersen M."/>
            <person name="Berrin J.G."/>
            <person name="Delaux P.M."/>
            <person name="Dal Grande F."/>
            <person name="Keller J."/>
        </authorList>
    </citation>
    <scope>NUCLEOTIDE SEQUENCE [LARGE SCALE GENOMIC DNA]</scope>
    <source>
        <strain evidence="3 4">SAG 2036</strain>
    </source>
</reference>
<dbReference type="GO" id="GO:0071277">
    <property type="term" value="P:cellular response to calcium ion"/>
    <property type="evidence" value="ECO:0007669"/>
    <property type="project" value="InterPro"/>
</dbReference>
<evidence type="ECO:0000259" key="2">
    <source>
        <dbReference type="PROSITE" id="PS50206"/>
    </source>
</evidence>
<dbReference type="EMBL" id="JALJOQ010000035">
    <property type="protein sequence ID" value="KAK9806668.1"/>
    <property type="molecule type" value="Genomic_DNA"/>
</dbReference>
<dbReference type="SMART" id="SM00450">
    <property type="entry name" value="RHOD"/>
    <property type="match status" value="1"/>
</dbReference>
<organism evidence="3 4">
    <name type="scientific">Symbiochloris irregularis</name>
    <dbReference type="NCBI Taxonomy" id="706552"/>
    <lineage>
        <taxon>Eukaryota</taxon>
        <taxon>Viridiplantae</taxon>
        <taxon>Chlorophyta</taxon>
        <taxon>core chlorophytes</taxon>
        <taxon>Trebouxiophyceae</taxon>
        <taxon>Trebouxiales</taxon>
        <taxon>Trebouxiaceae</taxon>
        <taxon>Symbiochloris</taxon>
    </lineage>
</organism>
<feature type="domain" description="Rhodanese" evidence="2">
    <location>
        <begin position="192"/>
        <end position="310"/>
    </location>
</feature>
<dbReference type="GO" id="GO:0009704">
    <property type="term" value="P:de-etiolation"/>
    <property type="evidence" value="ECO:0007669"/>
    <property type="project" value="InterPro"/>
</dbReference>
<dbReference type="Proteomes" id="UP001465755">
    <property type="component" value="Unassembled WGS sequence"/>
</dbReference>
<name>A0AAW1PDY9_9CHLO</name>
<evidence type="ECO:0000313" key="3">
    <source>
        <dbReference type="EMBL" id="KAK9806668.1"/>
    </source>
</evidence>
<dbReference type="GO" id="GO:0090333">
    <property type="term" value="P:regulation of stomatal closure"/>
    <property type="evidence" value="ECO:0007669"/>
    <property type="project" value="InterPro"/>
</dbReference>
<proteinExistence type="predicted"/>
<dbReference type="Gene3D" id="3.40.250.10">
    <property type="entry name" value="Rhodanese-like domain"/>
    <property type="match status" value="1"/>
</dbReference>
<dbReference type="PROSITE" id="PS50206">
    <property type="entry name" value="RHODANESE_3"/>
    <property type="match status" value="1"/>
</dbReference>
<sequence length="406" mass="42872">MAVGAVLSPDQRSVRCLARAVDAPKPFAKPRSRARRGTPGRSTLRVAAFIPSLSLRPALAKASADVQPGNGQAGGQDALQSAGSSLSQASSGLNETTGGRLQDAQDALQSALSGANAQVSGATQQVVNAVPPEVRQALQSVAGPTQQALVKILSNGYVAAVVFGLPLFLVWRATRGGFSGYLSPKATLELLNKRNAILVDLRPSERREREGIPELRFGARGKGAALSIPSVPRAISKQVRNAGDLPYLVAAVEIQGLKQVSDGCNFVILEDRKRDGLRLARALQSQVQARSYVLQGGFRAWQAAGLPVKSVVDYEWSFSDAISDEAENIVRNTKAVAAYLADPLNIALTGILAAGAVNTVRDWHNTLQVIGVYGPAVSTGLWLRQFDSAEAAVEAVQQRRGRGAKS</sequence>
<dbReference type="SUPFAM" id="SSF52821">
    <property type="entry name" value="Rhodanese/Cell cycle control phosphatase"/>
    <property type="match status" value="1"/>
</dbReference>
<dbReference type="PANTHER" id="PTHR34209:SF3">
    <property type="entry name" value="RHODANESE_CELL CYCLE CONTROL PHOSPHATASE SUPERFAMILY PROTEIN"/>
    <property type="match status" value="1"/>
</dbReference>
<dbReference type="AlphaFoldDB" id="A0AAW1PDY9"/>
<dbReference type="InterPro" id="IPR036873">
    <property type="entry name" value="Rhodanese-like_dom_sf"/>
</dbReference>
<keyword evidence="4" id="KW-1185">Reference proteome</keyword>
<dbReference type="InterPro" id="IPR001763">
    <property type="entry name" value="Rhodanese-like_dom"/>
</dbReference>
<feature type="compositionally biased region" description="Low complexity" evidence="1">
    <location>
        <begin position="78"/>
        <end position="93"/>
    </location>
</feature>
<evidence type="ECO:0000256" key="1">
    <source>
        <dbReference type="SAM" id="MobiDB-lite"/>
    </source>
</evidence>
<dbReference type="PANTHER" id="PTHR34209">
    <property type="entry name" value="RHODANESE/CELL CYCLE CONTROL PHOSPHATASE SUPERFAMILY PROTEIN"/>
    <property type="match status" value="1"/>
</dbReference>
<protein>
    <recommendedName>
        <fullName evidence="2">Rhodanese domain-containing protein</fullName>
    </recommendedName>
</protein>
<gene>
    <name evidence="3" type="ORF">WJX73_005984</name>
</gene>
<comment type="caution">
    <text evidence="3">The sequence shown here is derived from an EMBL/GenBank/DDBJ whole genome shotgun (WGS) entry which is preliminary data.</text>
</comment>
<evidence type="ECO:0000313" key="4">
    <source>
        <dbReference type="Proteomes" id="UP001465755"/>
    </source>
</evidence>
<feature type="region of interest" description="Disordered" evidence="1">
    <location>
        <begin position="64"/>
        <end position="100"/>
    </location>
</feature>